<dbReference type="Proteomes" id="UP000607311">
    <property type="component" value="Unassembled WGS sequence"/>
</dbReference>
<evidence type="ECO:0000256" key="1">
    <source>
        <dbReference type="SAM" id="MobiDB-lite"/>
    </source>
</evidence>
<keyword evidence="3" id="KW-1185">Reference proteome</keyword>
<comment type="caution">
    <text evidence="2">The sequence shown here is derived from an EMBL/GenBank/DDBJ whole genome shotgun (WGS) entry which is preliminary data.</text>
</comment>
<gene>
    <name evidence="2" type="ORF">Vse01_35850</name>
</gene>
<dbReference type="AlphaFoldDB" id="A0A9W5USS3"/>
<proteinExistence type="predicted"/>
<feature type="region of interest" description="Disordered" evidence="1">
    <location>
        <begin position="35"/>
        <end position="55"/>
    </location>
</feature>
<feature type="region of interest" description="Disordered" evidence="1">
    <location>
        <begin position="96"/>
        <end position="129"/>
    </location>
</feature>
<name>A0A9W5USS3_9ACTN</name>
<evidence type="ECO:0000313" key="2">
    <source>
        <dbReference type="EMBL" id="GIJ34437.1"/>
    </source>
</evidence>
<protein>
    <submittedName>
        <fullName evidence="2">Uncharacterized protein</fullName>
    </submittedName>
</protein>
<reference evidence="2" key="1">
    <citation type="submission" date="2021-01" db="EMBL/GenBank/DDBJ databases">
        <title>Whole genome shotgun sequence of Verrucosispora sediminis NBRC 107745.</title>
        <authorList>
            <person name="Komaki H."/>
            <person name="Tamura T."/>
        </authorList>
    </citation>
    <scope>NUCLEOTIDE SEQUENCE</scope>
    <source>
        <strain evidence="2">NBRC 107745</strain>
    </source>
</reference>
<accession>A0A9W5USS3</accession>
<organism evidence="2 3">
    <name type="scientific">Micromonospora sediminimaris</name>
    <dbReference type="NCBI Taxonomy" id="547162"/>
    <lineage>
        <taxon>Bacteria</taxon>
        <taxon>Bacillati</taxon>
        <taxon>Actinomycetota</taxon>
        <taxon>Actinomycetes</taxon>
        <taxon>Micromonosporales</taxon>
        <taxon>Micromonosporaceae</taxon>
        <taxon>Micromonospora</taxon>
    </lineage>
</organism>
<dbReference type="EMBL" id="BOPD01000021">
    <property type="protein sequence ID" value="GIJ34437.1"/>
    <property type="molecule type" value="Genomic_DNA"/>
</dbReference>
<sequence>MVGTEHGGAGGGHPGVIAARLVAIAQLVRDGRQLEGQRQHQRIGMRPTALPGGERLLQHPPGRARIVRLPMQPGQQMSGAEHVRMIFAERRPSGLDRIGQQVTGGGEVTRTTQREGPLLSDGQGRGMGHEAHAAGYGHLDATRRTHLPRGRYRALRPAPDGARCRCA</sequence>
<evidence type="ECO:0000313" key="3">
    <source>
        <dbReference type="Proteomes" id="UP000607311"/>
    </source>
</evidence>